<evidence type="ECO:0000313" key="2">
    <source>
        <dbReference type="EMBL" id="MBE0348263.1"/>
    </source>
</evidence>
<keyword evidence="1" id="KW-1133">Transmembrane helix</keyword>
<evidence type="ECO:0000313" key="3">
    <source>
        <dbReference type="Proteomes" id="UP000660708"/>
    </source>
</evidence>
<protein>
    <submittedName>
        <fullName evidence="2">Uncharacterized protein</fullName>
    </submittedName>
</protein>
<reference evidence="2 3" key="1">
    <citation type="submission" date="2015-06" db="EMBL/GenBank/DDBJ databases">
        <title>Genome sequence of Pseudoalteromonas peptidolytica.</title>
        <authorList>
            <person name="Xie B.-B."/>
            <person name="Rong J.-C."/>
            <person name="Qin Q.-L."/>
            <person name="Zhang Y.-Z."/>
        </authorList>
    </citation>
    <scope>NUCLEOTIDE SEQUENCE [LARGE SCALE GENOMIC DNA]</scope>
    <source>
        <strain evidence="2 3">F12-50-A1</strain>
    </source>
</reference>
<dbReference type="EMBL" id="AQHF01000032">
    <property type="protein sequence ID" value="MBE0348263.1"/>
    <property type="molecule type" value="Genomic_DNA"/>
</dbReference>
<gene>
    <name evidence="2" type="ORF">PPEP_a4545</name>
</gene>
<dbReference type="RefSeq" id="WP_147389448.1">
    <property type="nucleotide sequence ID" value="NZ_AQHF01000032.1"/>
</dbReference>
<keyword evidence="3" id="KW-1185">Reference proteome</keyword>
<name>A0A8I0MZD1_9GAMM</name>
<evidence type="ECO:0000256" key="1">
    <source>
        <dbReference type="SAM" id="Phobius"/>
    </source>
</evidence>
<comment type="caution">
    <text evidence="2">The sequence shown here is derived from an EMBL/GenBank/DDBJ whole genome shotgun (WGS) entry which is preliminary data.</text>
</comment>
<keyword evidence="1" id="KW-0812">Transmembrane</keyword>
<sequence length="106" mass="11845">MCRTPSLPPPWKSVSVSTAVFSPAVNAARNGGPSLPPDPPVSTWHLQTVIDFSLGDCIAIALVMFFFVWLAFEIGCWFGSNDKVDLELTAQRWRHDSRSEEYEKDC</sequence>
<accession>A0A8I0MZD1</accession>
<dbReference type="Proteomes" id="UP000660708">
    <property type="component" value="Unassembled WGS sequence"/>
</dbReference>
<feature type="transmembrane region" description="Helical" evidence="1">
    <location>
        <begin position="51"/>
        <end position="72"/>
    </location>
</feature>
<proteinExistence type="predicted"/>
<dbReference type="AlphaFoldDB" id="A0A8I0MZD1"/>
<organism evidence="2 3">
    <name type="scientific">Pseudoalteromonas peptidolytica F12-50-A1</name>
    <dbReference type="NCBI Taxonomy" id="1315280"/>
    <lineage>
        <taxon>Bacteria</taxon>
        <taxon>Pseudomonadati</taxon>
        <taxon>Pseudomonadota</taxon>
        <taxon>Gammaproteobacteria</taxon>
        <taxon>Alteromonadales</taxon>
        <taxon>Pseudoalteromonadaceae</taxon>
        <taxon>Pseudoalteromonas</taxon>
    </lineage>
</organism>
<keyword evidence="1" id="KW-0472">Membrane</keyword>